<dbReference type="RefSeq" id="WP_209357755.1">
    <property type="nucleotide sequence ID" value="NZ_CP060010.1"/>
</dbReference>
<proteinExistence type="predicted"/>
<name>A0A975I8L0_9RHOB</name>
<sequence>MTPSRKKSMNLVAVGAAVVFILVYTIPTIQHTAAVDACVEQGGRLNSDTGSCEVE</sequence>
<gene>
    <name evidence="1" type="ORF">HZ995_06010</name>
</gene>
<protein>
    <submittedName>
        <fullName evidence="1">Uncharacterized protein</fullName>
    </submittedName>
</protein>
<dbReference type="EMBL" id="CP060010">
    <property type="protein sequence ID" value="QTN37060.1"/>
    <property type="molecule type" value="Genomic_DNA"/>
</dbReference>
<evidence type="ECO:0000313" key="2">
    <source>
        <dbReference type="Proteomes" id="UP000665026"/>
    </source>
</evidence>
<reference evidence="1" key="1">
    <citation type="submission" date="2020-07" db="EMBL/GenBank/DDBJ databases">
        <title>Genome sequences of bacteria associated with the marine, planktonic diatom Thalassiosira profunda strain ECT2AJA-044.</title>
        <authorList>
            <person name="Gargas C.B."/>
            <person name="Roberts W.R."/>
            <person name="Alverson A.J."/>
        </authorList>
    </citation>
    <scope>NUCLEOTIDE SEQUENCE</scope>
    <source>
        <strain evidence="1">ECT2AJA-044</strain>
    </source>
</reference>
<dbReference type="KEGG" id="cact:HZ995_06010"/>
<evidence type="ECO:0000313" key="1">
    <source>
        <dbReference type="EMBL" id="QTN37060.1"/>
    </source>
</evidence>
<dbReference type="AlphaFoldDB" id="A0A975I8L0"/>
<organism evidence="1 2">
    <name type="scientific">Cognatishimia activa</name>
    <dbReference type="NCBI Taxonomy" id="1715691"/>
    <lineage>
        <taxon>Bacteria</taxon>
        <taxon>Pseudomonadati</taxon>
        <taxon>Pseudomonadota</taxon>
        <taxon>Alphaproteobacteria</taxon>
        <taxon>Rhodobacterales</taxon>
        <taxon>Paracoccaceae</taxon>
        <taxon>Cognatishimia</taxon>
    </lineage>
</organism>
<accession>A0A975I8L0</accession>
<dbReference type="Proteomes" id="UP000665026">
    <property type="component" value="Chromosome"/>
</dbReference>